<feature type="region of interest" description="Disordered" evidence="1">
    <location>
        <begin position="100"/>
        <end position="123"/>
    </location>
</feature>
<sequence length="123" mass="13413">MQLTGDRDLGGRDVRPPRRQDNEVSVRPASGDGAAGLRCSGPPLDLRKSAGLRLRRRRTLPTCWELAAATEDPKDGSEWRGTEGEEPLAWVARAVAGGDPLPPDKWARPLSDHLGYLSERGPH</sequence>
<evidence type="ECO:0000313" key="2">
    <source>
        <dbReference type="EMBL" id="KAJ1196199.1"/>
    </source>
</evidence>
<feature type="compositionally biased region" description="Basic and acidic residues" evidence="1">
    <location>
        <begin position="1"/>
        <end position="24"/>
    </location>
</feature>
<feature type="region of interest" description="Disordered" evidence="1">
    <location>
        <begin position="1"/>
        <end position="43"/>
    </location>
</feature>
<reference evidence="2" key="1">
    <citation type="journal article" date="2022" name="bioRxiv">
        <title>Sequencing and chromosome-scale assembly of the giantPleurodeles waltlgenome.</title>
        <authorList>
            <person name="Brown T."/>
            <person name="Elewa A."/>
            <person name="Iarovenko S."/>
            <person name="Subramanian E."/>
            <person name="Araus A.J."/>
            <person name="Petzold A."/>
            <person name="Susuki M."/>
            <person name="Suzuki K.-i.T."/>
            <person name="Hayashi T."/>
            <person name="Toyoda A."/>
            <person name="Oliveira C."/>
            <person name="Osipova E."/>
            <person name="Leigh N.D."/>
            <person name="Simon A."/>
            <person name="Yun M.H."/>
        </authorList>
    </citation>
    <scope>NUCLEOTIDE SEQUENCE</scope>
    <source>
        <strain evidence="2">20211129_DDA</strain>
        <tissue evidence="2">Liver</tissue>
    </source>
</reference>
<proteinExistence type="predicted"/>
<gene>
    <name evidence="2" type="ORF">NDU88_000072</name>
</gene>
<name>A0AAV7V6I7_PLEWA</name>
<dbReference type="EMBL" id="JANPWB010000003">
    <property type="protein sequence ID" value="KAJ1196199.1"/>
    <property type="molecule type" value="Genomic_DNA"/>
</dbReference>
<evidence type="ECO:0000313" key="3">
    <source>
        <dbReference type="Proteomes" id="UP001066276"/>
    </source>
</evidence>
<protein>
    <submittedName>
        <fullName evidence="2">Uncharacterized protein</fullName>
    </submittedName>
</protein>
<dbReference type="Proteomes" id="UP001066276">
    <property type="component" value="Chromosome 2_1"/>
</dbReference>
<organism evidence="2 3">
    <name type="scientific">Pleurodeles waltl</name>
    <name type="common">Iberian ribbed newt</name>
    <dbReference type="NCBI Taxonomy" id="8319"/>
    <lineage>
        <taxon>Eukaryota</taxon>
        <taxon>Metazoa</taxon>
        <taxon>Chordata</taxon>
        <taxon>Craniata</taxon>
        <taxon>Vertebrata</taxon>
        <taxon>Euteleostomi</taxon>
        <taxon>Amphibia</taxon>
        <taxon>Batrachia</taxon>
        <taxon>Caudata</taxon>
        <taxon>Salamandroidea</taxon>
        <taxon>Salamandridae</taxon>
        <taxon>Pleurodelinae</taxon>
        <taxon>Pleurodeles</taxon>
    </lineage>
</organism>
<comment type="caution">
    <text evidence="2">The sequence shown here is derived from an EMBL/GenBank/DDBJ whole genome shotgun (WGS) entry which is preliminary data.</text>
</comment>
<evidence type="ECO:0000256" key="1">
    <source>
        <dbReference type="SAM" id="MobiDB-lite"/>
    </source>
</evidence>
<keyword evidence="3" id="KW-1185">Reference proteome</keyword>
<dbReference type="AlphaFoldDB" id="A0AAV7V6I7"/>
<accession>A0AAV7V6I7</accession>